<accession>A0A1H2WF89</accession>
<dbReference type="AlphaFoldDB" id="A0A1H2WF89"/>
<name>A0A1H2WF89_9FLAO</name>
<proteinExistence type="predicted"/>
<reference evidence="1 2" key="1">
    <citation type="submission" date="2016-10" db="EMBL/GenBank/DDBJ databases">
        <authorList>
            <person name="Varghese N."/>
            <person name="Submissions S."/>
        </authorList>
    </citation>
    <scope>NUCLEOTIDE SEQUENCE [LARGE SCALE GENOMIC DNA]</scope>
    <source>
        <strain evidence="1 2">DSM 11449</strain>
    </source>
</reference>
<dbReference type="GeneID" id="85017409"/>
<dbReference type="RefSeq" id="WP_016420710.1">
    <property type="nucleotide sequence ID" value="NZ_FNND01000004.1"/>
</dbReference>
<sequence>MEIKDNKAVGKSQIELLKKLMSLEELSEYCLVGGTNLALRYEHRISIDLDIFRYNPSANIEENMAISNMIKKVFPTAEIISINKIGIFMYIGEVKVDIIEYPFPFFEVETIKGIRLASKSDISAMKISAITNRGSRKDFYDLHELLKEFTLKEIIDDYQRKYNIDNLEMAKRSLIYFEDANNEKERNNKVISLINESWENIKDDIERKYNELFRISHKNRQKK</sequence>
<dbReference type="Pfam" id="PF08843">
    <property type="entry name" value="AbiEii"/>
    <property type="match status" value="1"/>
</dbReference>
<dbReference type="InterPro" id="IPR014942">
    <property type="entry name" value="AbiEii"/>
</dbReference>
<dbReference type="GO" id="GO:0016740">
    <property type="term" value="F:transferase activity"/>
    <property type="evidence" value="ECO:0007669"/>
    <property type="project" value="UniProtKB-KW"/>
</dbReference>
<dbReference type="EMBL" id="FNND01000004">
    <property type="protein sequence ID" value="SDW79201.1"/>
    <property type="molecule type" value="Genomic_DNA"/>
</dbReference>
<keyword evidence="2" id="KW-1185">Reference proteome</keyword>
<gene>
    <name evidence="1" type="ORF">SAMN05444420_10469</name>
</gene>
<protein>
    <submittedName>
        <fullName evidence="1">Nucleotidyl transferase AbiEii toxin, Type IV TA system</fullName>
    </submittedName>
</protein>
<evidence type="ECO:0000313" key="2">
    <source>
        <dbReference type="Proteomes" id="UP000182771"/>
    </source>
</evidence>
<evidence type="ECO:0000313" key="1">
    <source>
        <dbReference type="EMBL" id="SDW79201.1"/>
    </source>
</evidence>
<keyword evidence="1" id="KW-0808">Transferase</keyword>
<organism evidence="1 2">
    <name type="scientific">Capnocytophaga granulosa</name>
    <dbReference type="NCBI Taxonomy" id="45242"/>
    <lineage>
        <taxon>Bacteria</taxon>
        <taxon>Pseudomonadati</taxon>
        <taxon>Bacteroidota</taxon>
        <taxon>Flavobacteriia</taxon>
        <taxon>Flavobacteriales</taxon>
        <taxon>Flavobacteriaceae</taxon>
        <taxon>Capnocytophaga</taxon>
    </lineage>
</organism>
<comment type="caution">
    <text evidence="1">The sequence shown here is derived from an EMBL/GenBank/DDBJ whole genome shotgun (WGS) entry which is preliminary data.</text>
</comment>
<dbReference type="OrthoDB" id="9796281at2"/>
<dbReference type="Proteomes" id="UP000182771">
    <property type="component" value="Unassembled WGS sequence"/>
</dbReference>